<dbReference type="PANTHER" id="PTHR43378">
    <property type="entry name" value="UDP-3-O-ACYLGLUCOSAMINE N-ACYLTRANSFERASE"/>
    <property type="match status" value="1"/>
</dbReference>
<keyword evidence="2 7" id="KW-0441">Lipid A biosynthesis</keyword>
<comment type="pathway">
    <text evidence="7">Bacterial outer membrane biogenesis; LPS lipid A biosynthesis.</text>
</comment>
<reference evidence="10" key="1">
    <citation type="journal article" date="2019" name="Int. J. Syst. Evol. Microbiol.">
        <title>The Global Catalogue of Microorganisms (GCM) 10K type strain sequencing project: providing services to taxonomists for standard genome sequencing and annotation.</title>
        <authorList>
            <consortium name="The Broad Institute Genomics Platform"/>
            <consortium name="The Broad Institute Genome Sequencing Center for Infectious Disease"/>
            <person name="Wu L."/>
            <person name="Ma J."/>
        </authorList>
    </citation>
    <scope>NUCLEOTIDE SEQUENCE [LARGE SCALE GENOMIC DNA]</scope>
    <source>
        <strain evidence="10">ZS-35-S2</strain>
    </source>
</reference>
<keyword evidence="6 7" id="KW-0012">Acyltransferase</keyword>
<comment type="catalytic activity">
    <reaction evidence="7">
        <text>a UDP-3-O-[(3R)-3-hydroxyacyl]-alpha-D-glucosamine + a (3R)-hydroxyacyl-[ACP] = a UDP-2-N,3-O-bis[(3R)-3-hydroxyacyl]-alpha-D-glucosamine + holo-[ACP] + H(+)</text>
        <dbReference type="Rhea" id="RHEA:53836"/>
        <dbReference type="Rhea" id="RHEA-COMP:9685"/>
        <dbReference type="Rhea" id="RHEA-COMP:9945"/>
        <dbReference type="ChEBI" id="CHEBI:15378"/>
        <dbReference type="ChEBI" id="CHEBI:64479"/>
        <dbReference type="ChEBI" id="CHEBI:78827"/>
        <dbReference type="ChEBI" id="CHEBI:137740"/>
        <dbReference type="ChEBI" id="CHEBI:137748"/>
        <dbReference type="EC" id="2.3.1.191"/>
    </reaction>
</comment>
<dbReference type="SUPFAM" id="SSF51161">
    <property type="entry name" value="Trimeric LpxA-like enzymes"/>
    <property type="match status" value="1"/>
</dbReference>
<name>A0ABW5CQ86_9HYPH</name>
<dbReference type="Proteomes" id="UP001597371">
    <property type="component" value="Unassembled WGS sequence"/>
</dbReference>
<evidence type="ECO:0000256" key="4">
    <source>
        <dbReference type="ARBA" id="ARBA00022737"/>
    </source>
</evidence>
<evidence type="ECO:0000259" key="8">
    <source>
        <dbReference type="Pfam" id="PF04613"/>
    </source>
</evidence>
<evidence type="ECO:0000256" key="7">
    <source>
        <dbReference type="HAMAP-Rule" id="MF_00523"/>
    </source>
</evidence>
<evidence type="ECO:0000256" key="2">
    <source>
        <dbReference type="ARBA" id="ARBA00022556"/>
    </source>
</evidence>
<dbReference type="GO" id="GO:0103118">
    <property type="term" value="F:UDP-3-O-[(3R)-3-hydroxyacyl]-glucosamine N-acyltransferase activity"/>
    <property type="evidence" value="ECO:0007669"/>
    <property type="project" value="UniProtKB-EC"/>
</dbReference>
<evidence type="ECO:0000313" key="9">
    <source>
        <dbReference type="EMBL" id="MFD2239006.1"/>
    </source>
</evidence>
<sequence>MSETSFFTGRGGMTLGELATLCEAELTPISEASRLVTGIAPLASAQARDLAFFDNQRYARELQGSRAGCVIVAARHLKLVPEAMPRLLANDVHRVFTLAGRALYPDALTPASLSGASGISDRAFVHDAALIEEGAVVEPFATIGAGAHIGRGTIVSGGAVVGPGCRIGRECRIGPQVTVQHAFLGNRVIVHPGVQIGQDGFGYAIGAQGILKSVQIGRVVIQDDVEIGANTTIDRGAVRDTVIGEGTKIDNQVQIAHNVTIGRNCIIVSQVGIAGSATLGNGVVMGGQSAVNGHVKIGDGAQIAAVSSVAGDVPAGARWGGVPAHPVRDWLREVMWVQEMAKSGRNAGKKDGRSDKDA</sequence>
<protein>
    <recommendedName>
        <fullName evidence="7">UDP-3-O-acylglucosamine N-acyltransferase</fullName>
        <ecNumber evidence="7">2.3.1.191</ecNumber>
    </recommendedName>
</protein>
<comment type="function">
    <text evidence="7">Catalyzes the N-acylation of UDP-3-O-acylglucosamine using 3-hydroxyacyl-ACP as the acyl donor. Is involved in the biosynthesis of lipid A, a phosphorylated glycolipid that anchors the lipopolysaccharide to the outer membrane of the cell.</text>
</comment>
<gene>
    <name evidence="7 9" type="primary">lpxD</name>
    <name evidence="9" type="ORF">ACFSKQ_16255</name>
</gene>
<dbReference type="RefSeq" id="WP_209736264.1">
    <property type="nucleotide sequence ID" value="NZ_CP072611.1"/>
</dbReference>
<dbReference type="EMBL" id="JBHUIJ010000023">
    <property type="protein sequence ID" value="MFD2239006.1"/>
    <property type="molecule type" value="Genomic_DNA"/>
</dbReference>
<dbReference type="HAMAP" id="MF_00523">
    <property type="entry name" value="LpxD"/>
    <property type="match status" value="1"/>
</dbReference>
<comment type="similarity">
    <text evidence="7">Belongs to the transferase hexapeptide repeat family. LpxD subfamily.</text>
</comment>
<dbReference type="InterPro" id="IPR020573">
    <property type="entry name" value="UDP_GlcNAc_AcTrfase_non-rep"/>
</dbReference>
<dbReference type="CDD" id="cd03352">
    <property type="entry name" value="LbH_LpxD"/>
    <property type="match status" value="1"/>
</dbReference>
<evidence type="ECO:0000256" key="5">
    <source>
        <dbReference type="ARBA" id="ARBA00023098"/>
    </source>
</evidence>
<dbReference type="InterPro" id="IPR001451">
    <property type="entry name" value="Hexapep"/>
</dbReference>
<dbReference type="NCBIfam" id="NF002060">
    <property type="entry name" value="PRK00892.1"/>
    <property type="match status" value="1"/>
</dbReference>
<evidence type="ECO:0000313" key="10">
    <source>
        <dbReference type="Proteomes" id="UP001597371"/>
    </source>
</evidence>
<dbReference type="PANTHER" id="PTHR43378:SF2">
    <property type="entry name" value="UDP-3-O-ACYLGLUCOSAMINE N-ACYLTRANSFERASE 1, MITOCHONDRIAL-RELATED"/>
    <property type="match status" value="1"/>
</dbReference>
<dbReference type="InterPro" id="IPR011004">
    <property type="entry name" value="Trimer_LpxA-like_sf"/>
</dbReference>
<dbReference type="EC" id="2.3.1.191" evidence="7"/>
<evidence type="ECO:0000256" key="1">
    <source>
        <dbReference type="ARBA" id="ARBA00022516"/>
    </source>
</evidence>
<keyword evidence="5 7" id="KW-0443">Lipid metabolism</keyword>
<dbReference type="Gene3D" id="2.160.10.10">
    <property type="entry name" value="Hexapeptide repeat proteins"/>
    <property type="match status" value="1"/>
</dbReference>
<keyword evidence="3 7" id="KW-0808">Transferase</keyword>
<keyword evidence="4 7" id="KW-0677">Repeat</keyword>
<dbReference type="InterPro" id="IPR007691">
    <property type="entry name" value="LpxD"/>
</dbReference>
<comment type="caution">
    <text evidence="9">The sequence shown here is derived from an EMBL/GenBank/DDBJ whole genome shotgun (WGS) entry which is preliminary data.</text>
</comment>
<accession>A0ABW5CQ86</accession>
<comment type="subunit">
    <text evidence="7">Homotrimer.</text>
</comment>
<proteinExistence type="inferred from homology"/>
<dbReference type="Pfam" id="PF00132">
    <property type="entry name" value="Hexapep"/>
    <property type="match status" value="2"/>
</dbReference>
<evidence type="ECO:0000256" key="3">
    <source>
        <dbReference type="ARBA" id="ARBA00022679"/>
    </source>
</evidence>
<feature type="domain" description="UDP-3-O-[3-hydroxymyristoyl] glucosamine N-acyltransferase non-repeat region" evidence="8">
    <location>
        <begin position="34"/>
        <end position="99"/>
    </location>
</feature>
<organism evidence="9 10">
    <name type="scientific">Aureimonas populi</name>
    <dbReference type="NCBI Taxonomy" id="1701758"/>
    <lineage>
        <taxon>Bacteria</taxon>
        <taxon>Pseudomonadati</taxon>
        <taxon>Pseudomonadota</taxon>
        <taxon>Alphaproteobacteria</taxon>
        <taxon>Hyphomicrobiales</taxon>
        <taxon>Aurantimonadaceae</taxon>
        <taxon>Aureimonas</taxon>
    </lineage>
</organism>
<feature type="active site" description="Proton acceptor" evidence="7">
    <location>
        <position position="257"/>
    </location>
</feature>
<keyword evidence="10" id="KW-1185">Reference proteome</keyword>
<dbReference type="NCBIfam" id="TIGR01853">
    <property type="entry name" value="lipid_A_lpxD"/>
    <property type="match status" value="1"/>
</dbReference>
<evidence type="ECO:0000256" key="6">
    <source>
        <dbReference type="ARBA" id="ARBA00023315"/>
    </source>
</evidence>
<keyword evidence="1 7" id="KW-0444">Lipid biosynthesis</keyword>
<dbReference type="Pfam" id="PF04613">
    <property type="entry name" value="LpxD"/>
    <property type="match status" value="1"/>
</dbReference>
<dbReference type="Gene3D" id="3.40.1390.10">
    <property type="entry name" value="MurE/MurF, N-terminal domain"/>
    <property type="match status" value="1"/>
</dbReference>